<evidence type="ECO:0000256" key="2">
    <source>
        <dbReference type="ARBA" id="ARBA00022448"/>
    </source>
</evidence>
<evidence type="ECO:0000256" key="4">
    <source>
        <dbReference type="ARBA" id="ARBA00022692"/>
    </source>
</evidence>
<gene>
    <name evidence="11" type="ORF">EXU30_05650</name>
</gene>
<dbReference type="InterPro" id="IPR039426">
    <property type="entry name" value="TonB-dep_rcpt-like"/>
</dbReference>
<dbReference type="GO" id="GO:0009279">
    <property type="term" value="C:cell outer membrane"/>
    <property type="evidence" value="ECO:0007669"/>
    <property type="project" value="UniProtKB-SubCell"/>
</dbReference>
<organism evidence="11 12">
    <name type="scientific">Shewanella maritima</name>
    <dbReference type="NCBI Taxonomy" id="2520507"/>
    <lineage>
        <taxon>Bacteria</taxon>
        <taxon>Pseudomonadati</taxon>
        <taxon>Pseudomonadota</taxon>
        <taxon>Gammaproteobacteria</taxon>
        <taxon>Alteromonadales</taxon>
        <taxon>Shewanellaceae</taxon>
        <taxon>Shewanella</taxon>
    </lineage>
</organism>
<evidence type="ECO:0000256" key="7">
    <source>
        <dbReference type="ARBA" id="ARBA00023136"/>
    </source>
</evidence>
<evidence type="ECO:0000256" key="6">
    <source>
        <dbReference type="ARBA" id="ARBA00023077"/>
    </source>
</evidence>
<feature type="signal peptide" evidence="9">
    <location>
        <begin position="1"/>
        <end position="30"/>
    </location>
</feature>
<evidence type="ECO:0000256" key="1">
    <source>
        <dbReference type="ARBA" id="ARBA00004571"/>
    </source>
</evidence>
<keyword evidence="2" id="KW-0813">Transport</keyword>
<feature type="domain" description="TonB-dependent receptor-like beta-barrel" evidence="10">
    <location>
        <begin position="226"/>
        <end position="660"/>
    </location>
</feature>
<dbReference type="InterPro" id="IPR036942">
    <property type="entry name" value="Beta-barrel_TonB_sf"/>
</dbReference>
<accession>A0A411PFA7</accession>
<evidence type="ECO:0000256" key="9">
    <source>
        <dbReference type="SAM" id="SignalP"/>
    </source>
</evidence>
<keyword evidence="5 9" id="KW-0732">Signal</keyword>
<dbReference type="AlphaFoldDB" id="A0A411PFA7"/>
<dbReference type="Pfam" id="PF00593">
    <property type="entry name" value="TonB_dep_Rec_b-barrel"/>
    <property type="match status" value="1"/>
</dbReference>
<evidence type="ECO:0000313" key="11">
    <source>
        <dbReference type="EMBL" id="QBF82241.1"/>
    </source>
</evidence>
<keyword evidence="4" id="KW-0812">Transmembrane</keyword>
<dbReference type="KEGG" id="smai:EXU30_05650"/>
<dbReference type="Gene3D" id="2.40.170.20">
    <property type="entry name" value="TonB-dependent receptor, beta-barrel domain"/>
    <property type="match status" value="1"/>
</dbReference>
<dbReference type="Proteomes" id="UP000291106">
    <property type="component" value="Chromosome"/>
</dbReference>
<evidence type="ECO:0000256" key="8">
    <source>
        <dbReference type="ARBA" id="ARBA00023237"/>
    </source>
</evidence>
<evidence type="ECO:0000259" key="10">
    <source>
        <dbReference type="Pfam" id="PF00593"/>
    </source>
</evidence>
<keyword evidence="12" id="KW-1185">Reference proteome</keyword>
<sequence length="691" mass="75983">MEIIMSSRPFSLTTVACAILALVNSPLAHAAEQQKEQVSRADVNVTQDMGAFQYRSTEMALAQSGVVVLPASSYQANTVVNRGAVNGVAQTQDGIFFSPAPYSANLVIAPNLFFQQSVNVEQSTTAGIGSEGSYGVVDYQSKRVSSADTATIVNLEAGQNSELAGGIIMSGTSKQYTMLLGVDYQKAEQDVGIARDLDAQYSHTDIMFKVGAGSLLGARNPQKTEFSFQFSDKDNDAGLLGLTDADFELEPQKRYQVAQFDNETQRRTRYALAHEVTLSPSNQMYTDLYYQSMSQKTSQMAYLNGDVIDKSLLAGLALFERQPLGVDLTLGAMAQDNEFDGFGIQTKGVNQYGQHKVIYHGRYHHDKAEMRLGYQDWIYGQDLSFTPGNSFSTVEAYTDDATAILAGVDTELNYGKWQILAGVSYETVNVTREVSITSHDITNVDFSDDGWIPSLAAVYQGDSWRFEANAKRAWTAASAGNKLQKAQEAMQYELSAAYTLGAMHIDAATYYHDFNNMHFSCMWGVVCGYEGHTLQENIEDVKVYGADVSVNYQLAFDSFSMPIIANYLYAKTELDDSACANGGCPDTETRLPWTPEHQAFVSTGIVVGDFSLMAQALYQSEIGYMYDQVEDYSIDSQWKLNVAASYDFSAQHQVYLRVENALNQDLVAHNSHLGVVAGAEQKALLGYQGRF</sequence>
<evidence type="ECO:0000256" key="3">
    <source>
        <dbReference type="ARBA" id="ARBA00022452"/>
    </source>
</evidence>
<dbReference type="OrthoDB" id="9760494at2"/>
<dbReference type="InterPro" id="IPR000531">
    <property type="entry name" value="Beta-barrel_TonB"/>
</dbReference>
<dbReference type="EMBL" id="CP036200">
    <property type="protein sequence ID" value="QBF82241.1"/>
    <property type="molecule type" value="Genomic_DNA"/>
</dbReference>
<keyword evidence="8" id="KW-0998">Cell outer membrane</keyword>
<evidence type="ECO:0000256" key="5">
    <source>
        <dbReference type="ARBA" id="ARBA00022729"/>
    </source>
</evidence>
<dbReference type="GO" id="GO:0015344">
    <property type="term" value="F:siderophore uptake transmembrane transporter activity"/>
    <property type="evidence" value="ECO:0007669"/>
    <property type="project" value="TreeGrafter"/>
</dbReference>
<keyword evidence="7" id="KW-0472">Membrane</keyword>
<feature type="chain" id="PRO_5019190833" evidence="9">
    <location>
        <begin position="31"/>
        <end position="691"/>
    </location>
</feature>
<proteinExistence type="predicted"/>
<name>A0A411PFA7_9GAMM</name>
<evidence type="ECO:0000313" key="12">
    <source>
        <dbReference type="Proteomes" id="UP000291106"/>
    </source>
</evidence>
<dbReference type="GO" id="GO:0044718">
    <property type="term" value="P:siderophore transmembrane transport"/>
    <property type="evidence" value="ECO:0007669"/>
    <property type="project" value="TreeGrafter"/>
</dbReference>
<dbReference type="PANTHER" id="PTHR30069:SF53">
    <property type="entry name" value="COLICIN I RECEPTOR-RELATED"/>
    <property type="match status" value="1"/>
</dbReference>
<dbReference type="SUPFAM" id="SSF56935">
    <property type="entry name" value="Porins"/>
    <property type="match status" value="1"/>
</dbReference>
<keyword evidence="11" id="KW-0675">Receptor</keyword>
<comment type="subcellular location">
    <subcellularLocation>
        <location evidence="1">Cell outer membrane</location>
        <topology evidence="1">Multi-pass membrane protein</topology>
    </subcellularLocation>
</comment>
<protein>
    <submittedName>
        <fullName evidence="11">TonB-dependent receptor</fullName>
    </submittedName>
</protein>
<reference evidence="11 12" key="1">
    <citation type="submission" date="2019-02" db="EMBL/GenBank/DDBJ databases">
        <title>Shewanella sp. D4-2 isolated from Dokdo Island.</title>
        <authorList>
            <person name="Baek K."/>
        </authorList>
    </citation>
    <scope>NUCLEOTIDE SEQUENCE [LARGE SCALE GENOMIC DNA]</scope>
    <source>
        <strain evidence="11 12">D4-2</strain>
    </source>
</reference>
<keyword evidence="6" id="KW-0798">TonB box</keyword>
<keyword evidence="3" id="KW-1134">Transmembrane beta strand</keyword>
<dbReference type="PANTHER" id="PTHR30069">
    <property type="entry name" value="TONB-DEPENDENT OUTER MEMBRANE RECEPTOR"/>
    <property type="match status" value="1"/>
</dbReference>